<dbReference type="GO" id="GO:0051082">
    <property type="term" value="F:unfolded protein binding"/>
    <property type="evidence" value="ECO:0007669"/>
    <property type="project" value="InterPro"/>
</dbReference>
<dbReference type="SUPFAM" id="SSF49493">
    <property type="entry name" value="HSP40/DnaJ peptide-binding domain"/>
    <property type="match status" value="2"/>
</dbReference>
<dbReference type="SUPFAM" id="SSF46565">
    <property type="entry name" value="Chaperone J-domain"/>
    <property type="match status" value="1"/>
</dbReference>
<name>A0A3Q8XQA1_9HYPH</name>
<dbReference type="InterPro" id="IPR036869">
    <property type="entry name" value="J_dom_sf"/>
</dbReference>
<dbReference type="GO" id="GO:0042026">
    <property type="term" value="P:protein refolding"/>
    <property type="evidence" value="ECO:0007669"/>
    <property type="project" value="TreeGrafter"/>
</dbReference>
<dbReference type="InterPro" id="IPR001623">
    <property type="entry name" value="DnaJ_domain"/>
</dbReference>
<keyword evidence="5" id="KW-1185">Reference proteome</keyword>
<dbReference type="PROSITE" id="PS50076">
    <property type="entry name" value="DNAJ_2"/>
    <property type="match status" value="1"/>
</dbReference>
<evidence type="ECO:0000256" key="2">
    <source>
        <dbReference type="SAM" id="MobiDB-lite"/>
    </source>
</evidence>
<dbReference type="AlphaFoldDB" id="A0A3Q8XQA1"/>
<feature type="compositionally biased region" description="Basic and acidic residues" evidence="2">
    <location>
        <begin position="99"/>
        <end position="111"/>
    </location>
</feature>
<dbReference type="Gene3D" id="2.60.260.20">
    <property type="entry name" value="Urease metallochaperone UreE, N-terminal domain"/>
    <property type="match status" value="2"/>
</dbReference>
<feature type="region of interest" description="Disordered" evidence="2">
    <location>
        <begin position="134"/>
        <end position="169"/>
    </location>
</feature>
<dbReference type="GO" id="GO:0005737">
    <property type="term" value="C:cytoplasm"/>
    <property type="evidence" value="ECO:0007669"/>
    <property type="project" value="TreeGrafter"/>
</dbReference>
<dbReference type="Gene3D" id="1.10.287.110">
    <property type="entry name" value="DnaJ domain"/>
    <property type="match status" value="1"/>
</dbReference>
<dbReference type="CDD" id="cd06257">
    <property type="entry name" value="DnaJ"/>
    <property type="match status" value="1"/>
</dbReference>
<dbReference type="PANTHER" id="PTHR43096">
    <property type="entry name" value="DNAJ HOMOLOG 1, MITOCHONDRIAL-RELATED"/>
    <property type="match status" value="1"/>
</dbReference>
<evidence type="ECO:0000313" key="5">
    <source>
        <dbReference type="Proteomes" id="UP000268192"/>
    </source>
</evidence>
<accession>A0A3Q8XQA1</accession>
<evidence type="ECO:0000313" key="4">
    <source>
        <dbReference type="EMBL" id="AZN72811.1"/>
    </source>
</evidence>
<dbReference type="InterPro" id="IPR008971">
    <property type="entry name" value="HSP40/DnaJ_pept-bd"/>
</dbReference>
<organism evidence="4 5">
    <name type="scientific">Georhizobium profundi</name>
    <dbReference type="NCBI Taxonomy" id="2341112"/>
    <lineage>
        <taxon>Bacteria</taxon>
        <taxon>Pseudomonadati</taxon>
        <taxon>Pseudomonadota</taxon>
        <taxon>Alphaproteobacteria</taxon>
        <taxon>Hyphomicrobiales</taxon>
        <taxon>Rhizobiaceae</taxon>
        <taxon>Georhizobium</taxon>
    </lineage>
</organism>
<dbReference type="Pfam" id="PF01556">
    <property type="entry name" value="DnaJ_C"/>
    <property type="match status" value="1"/>
</dbReference>
<dbReference type="CDD" id="cd10747">
    <property type="entry name" value="DnaJ_C"/>
    <property type="match status" value="1"/>
</dbReference>
<dbReference type="OrthoDB" id="9779889at2"/>
<feature type="region of interest" description="Disordered" evidence="2">
    <location>
        <begin position="77"/>
        <end position="111"/>
    </location>
</feature>
<dbReference type="PANTHER" id="PTHR43096:SF52">
    <property type="entry name" value="DNAJ HOMOLOG 1, MITOCHONDRIAL-RELATED"/>
    <property type="match status" value="1"/>
</dbReference>
<gene>
    <name evidence="4" type="ORF">D5400_17365</name>
</gene>
<dbReference type="PRINTS" id="PR00625">
    <property type="entry name" value="JDOMAIN"/>
</dbReference>
<dbReference type="Pfam" id="PF00226">
    <property type="entry name" value="DnaJ"/>
    <property type="match status" value="1"/>
</dbReference>
<sequence length="360" mass="39008">MEESVMRNPYFILGVQPDAGKDEIKSAFRRLAMAFHPDQNPGDFGAQERFSEINAAYQILGNPDRRREFDEGLIDARGRKRPASAAGKRTADPFAASDINRRRPEPQERPEDVAERIFGETFQQAKPAADAARAAGRATINDAPGIDDVPLDGAPAEPRTEKANPAKPQRSWSLFDRALKPLFGLITPRDETGASDTHVRLEVPLATIMNGGEHEVRRSDGSTVSVKVPRGALQGDIVRVSGQGSGADAGSRGDLCVAIVYEKDARFRSEGRDLVVAVPLTLDQAVFGATLTVESLDGPMPIKVDPWSDSAASIRVAGRGLPTSGGTRGDLVCELRLMLPAETDEKLTDLLRMQRGAWFV</sequence>
<feature type="compositionally biased region" description="Low complexity" evidence="2">
    <location>
        <begin position="134"/>
        <end position="143"/>
    </location>
</feature>
<dbReference type="EMBL" id="CP032509">
    <property type="protein sequence ID" value="AZN72811.1"/>
    <property type="molecule type" value="Genomic_DNA"/>
</dbReference>
<protein>
    <submittedName>
        <fullName evidence="4">J domain-containing protein</fullName>
    </submittedName>
</protein>
<dbReference type="InterPro" id="IPR018253">
    <property type="entry name" value="DnaJ_domain_CS"/>
</dbReference>
<dbReference type="SMART" id="SM00271">
    <property type="entry name" value="DnaJ"/>
    <property type="match status" value="1"/>
</dbReference>
<feature type="domain" description="J" evidence="3">
    <location>
        <begin position="8"/>
        <end position="73"/>
    </location>
</feature>
<reference evidence="4 5" key="1">
    <citation type="submission" date="2018-09" db="EMBL/GenBank/DDBJ databases">
        <title>Marinorhizobium profundi gen. nov., sp. nov., isolated from a deep-sea sediment sample from the New Britain Trench and proposal of Marinorhizobiaceae fam. nov. in the order Rhizobiales of the class Alphaproteobacteria.</title>
        <authorList>
            <person name="Cao J."/>
        </authorList>
    </citation>
    <scope>NUCLEOTIDE SEQUENCE [LARGE SCALE GENOMIC DNA]</scope>
    <source>
        <strain evidence="4 5">WS11</strain>
    </source>
</reference>
<dbReference type="PROSITE" id="PS00636">
    <property type="entry name" value="DNAJ_1"/>
    <property type="match status" value="1"/>
</dbReference>
<keyword evidence="1" id="KW-0143">Chaperone</keyword>
<proteinExistence type="predicted"/>
<dbReference type="Proteomes" id="UP000268192">
    <property type="component" value="Chromosome"/>
</dbReference>
<dbReference type="InterPro" id="IPR002939">
    <property type="entry name" value="DnaJ_C"/>
</dbReference>
<dbReference type="KEGG" id="abaw:D5400_17365"/>
<evidence type="ECO:0000259" key="3">
    <source>
        <dbReference type="PROSITE" id="PS50076"/>
    </source>
</evidence>
<evidence type="ECO:0000256" key="1">
    <source>
        <dbReference type="ARBA" id="ARBA00023186"/>
    </source>
</evidence>